<accession>A0ABY6HX87</accession>
<proteinExistence type="predicted"/>
<evidence type="ECO:0008006" key="3">
    <source>
        <dbReference type="Google" id="ProtNLM"/>
    </source>
</evidence>
<keyword evidence="2" id="KW-1185">Reference proteome</keyword>
<organism evidence="1 2">
    <name type="scientific">Candidatus Lokiarchaeum ossiferum</name>
    <dbReference type="NCBI Taxonomy" id="2951803"/>
    <lineage>
        <taxon>Archaea</taxon>
        <taxon>Promethearchaeati</taxon>
        <taxon>Promethearchaeota</taxon>
        <taxon>Promethearchaeia</taxon>
        <taxon>Promethearchaeales</taxon>
        <taxon>Promethearchaeaceae</taxon>
        <taxon>Candidatus Lokiarchaeum</taxon>
    </lineage>
</organism>
<reference evidence="1" key="1">
    <citation type="submission" date="2022-09" db="EMBL/GenBank/DDBJ databases">
        <title>Actin cytoskeleton and complex cell architecture in an #Asgard archaeon.</title>
        <authorList>
            <person name="Ponce Toledo R.I."/>
            <person name="Schleper C."/>
            <person name="Rodrigues Oliveira T."/>
            <person name="Wollweber F."/>
            <person name="Xu J."/>
            <person name="Rittmann S."/>
            <person name="Klingl A."/>
            <person name="Pilhofer M."/>
        </authorList>
    </citation>
    <scope>NUCLEOTIDE SEQUENCE</scope>
    <source>
        <strain evidence="1">B-35</strain>
    </source>
</reference>
<evidence type="ECO:0000313" key="2">
    <source>
        <dbReference type="Proteomes" id="UP001208689"/>
    </source>
</evidence>
<dbReference type="EMBL" id="CP104013">
    <property type="protein sequence ID" value="UYP48137.1"/>
    <property type="molecule type" value="Genomic_DNA"/>
</dbReference>
<dbReference type="Proteomes" id="UP001208689">
    <property type="component" value="Chromosome"/>
</dbReference>
<evidence type="ECO:0000313" key="1">
    <source>
        <dbReference type="EMBL" id="UYP48137.1"/>
    </source>
</evidence>
<name>A0ABY6HX87_9ARCH</name>
<gene>
    <name evidence="1" type="ORF">NEF87_004422</name>
</gene>
<sequence length="94" mass="11183">MFLLQILFLRKIMVGLMHRKSVNLGEIRLGGLDKILFIIWLKKNRLLQEIFQFLSSKNKIPGKIQFELWFHSKKDIKLKRICKIIDFSDLEPGL</sequence>
<protein>
    <recommendedName>
        <fullName evidence="3">Homing endonuclease LAGLIDADG domain-containing protein</fullName>
    </recommendedName>
</protein>